<dbReference type="AlphaFoldDB" id="A0A453G3K2"/>
<dbReference type="Proteomes" id="UP000015105">
    <property type="component" value="Chromosome 3D"/>
</dbReference>
<dbReference type="EnsemblPlants" id="AET3Gv20873200.6">
    <property type="protein sequence ID" value="AET3Gv20873200.6"/>
    <property type="gene ID" value="AET3Gv20873200"/>
</dbReference>
<dbReference type="Gramene" id="AET3Gv20873200.6">
    <property type="protein sequence ID" value="AET3Gv20873200.6"/>
    <property type="gene ID" value="AET3Gv20873200"/>
</dbReference>
<keyword evidence="1" id="KW-0472">Membrane</keyword>
<reference evidence="2" key="5">
    <citation type="journal article" date="2021" name="G3 (Bethesda)">
        <title>Aegilops tauschii genome assembly Aet v5.0 features greater sequence contiguity and improved annotation.</title>
        <authorList>
            <person name="Wang L."/>
            <person name="Zhu T."/>
            <person name="Rodriguez J.C."/>
            <person name="Deal K.R."/>
            <person name="Dubcovsky J."/>
            <person name="McGuire P.E."/>
            <person name="Lux T."/>
            <person name="Spannagl M."/>
            <person name="Mayer K.F.X."/>
            <person name="Baldrich P."/>
            <person name="Meyers B.C."/>
            <person name="Huo N."/>
            <person name="Gu Y.Q."/>
            <person name="Zhou H."/>
            <person name="Devos K.M."/>
            <person name="Bennetzen J.L."/>
            <person name="Unver T."/>
            <person name="Budak H."/>
            <person name="Gulick P.J."/>
            <person name="Galiba G."/>
            <person name="Kalapos B."/>
            <person name="Nelson D.R."/>
            <person name="Li P."/>
            <person name="You F.M."/>
            <person name="Luo M.C."/>
            <person name="Dvorak J."/>
        </authorList>
    </citation>
    <scope>NUCLEOTIDE SEQUENCE [LARGE SCALE GENOMIC DNA]</scope>
    <source>
        <strain evidence="2">cv. AL8/78</strain>
    </source>
</reference>
<reference evidence="3" key="2">
    <citation type="journal article" date="2017" name="Nat. Plants">
        <title>The Aegilops tauschii genome reveals multiple impacts of transposons.</title>
        <authorList>
            <person name="Zhao G."/>
            <person name="Zou C."/>
            <person name="Li K."/>
            <person name="Wang K."/>
            <person name="Li T."/>
            <person name="Gao L."/>
            <person name="Zhang X."/>
            <person name="Wang H."/>
            <person name="Yang Z."/>
            <person name="Liu X."/>
            <person name="Jiang W."/>
            <person name="Mao L."/>
            <person name="Kong X."/>
            <person name="Jiao Y."/>
            <person name="Jia J."/>
        </authorList>
    </citation>
    <scope>NUCLEOTIDE SEQUENCE [LARGE SCALE GENOMIC DNA]</scope>
    <source>
        <strain evidence="3">cv. AL8/78</strain>
    </source>
</reference>
<evidence type="ECO:0000313" key="2">
    <source>
        <dbReference type="EnsemblPlants" id="AET3Gv20873200.6"/>
    </source>
</evidence>
<reference evidence="2" key="3">
    <citation type="journal article" date="2017" name="Nature">
        <title>Genome sequence of the progenitor of the wheat D genome Aegilops tauschii.</title>
        <authorList>
            <person name="Luo M.C."/>
            <person name="Gu Y.Q."/>
            <person name="Puiu D."/>
            <person name="Wang H."/>
            <person name="Twardziok S.O."/>
            <person name="Deal K.R."/>
            <person name="Huo N."/>
            <person name="Zhu T."/>
            <person name="Wang L."/>
            <person name="Wang Y."/>
            <person name="McGuire P.E."/>
            <person name="Liu S."/>
            <person name="Long H."/>
            <person name="Ramasamy R.K."/>
            <person name="Rodriguez J.C."/>
            <person name="Van S.L."/>
            <person name="Yuan L."/>
            <person name="Wang Z."/>
            <person name="Xia Z."/>
            <person name="Xiao L."/>
            <person name="Anderson O.D."/>
            <person name="Ouyang S."/>
            <person name="Liang Y."/>
            <person name="Zimin A.V."/>
            <person name="Pertea G."/>
            <person name="Qi P."/>
            <person name="Bennetzen J.L."/>
            <person name="Dai X."/>
            <person name="Dawson M.W."/>
            <person name="Muller H.G."/>
            <person name="Kugler K."/>
            <person name="Rivarola-Duarte L."/>
            <person name="Spannagl M."/>
            <person name="Mayer K.F.X."/>
            <person name="Lu F.H."/>
            <person name="Bevan M.W."/>
            <person name="Leroy P."/>
            <person name="Li P."/>
            <person name="You F.M."/>
            <person name="Sun Q."/>
            <person name="Liu Z."/>
            <person name="Lyons E."/>
            <person name="Wicker T."/>
            <person name="Salzberg S.L."/>
            <person name="Devos K.M."/>
            <person name="Dvorak J."/>
        </authorList>
    </citation>
    <scope>NUCLEOTIDE SEQUENCE [LARGE SCALE GENOMIC DNA]</scope>
    <source>
        <strain evidence="2">cv. AL8/78</strain>
    </source>
</reference>
<evidence type="ECO:0000256" key="1">
    <source>
        <dbReference type="SAM" id="Phobius"/>
    </source>
</evidence>
<proteinExistence type="predicted"/>
<reference evidence="2" key="4">
    <citation type="submission" date="2019-03" db="UniProtKB">
        <authorList>
            <consortium name="EnsemblPlants"/>
        </authorList>
    </citation>
    <scope>IDENTIFICATION</scope>
</reference>
<keyword evidence="1" id="KW-0812">Transmembrane</keyword>
<keyword evidence="3" id="KW-1185">Reference proteome</keyword>
<sequence>MKLFMCVMSFQEYSCTYMMWVIQVIIWWPDLMRGVVSIALAYNKVKYCETTNQES</sequence>
<feature type="transmembrane region" description="Helical" evidence="1">
    <location>
        <begin position="20"/>
        <end position="42"/>
    </location>
</feature>
<protein>
    <submittedName>
        <fullName evidence="2">Uncharacterized protein</fullName>
    </submittedName>
</protein>
<evidence type="ECO:0000313" key="3">
    <source>
        <dbReference type="Proteomes" id="UP000015105"/>
    </source>
</evidence>
<organism evidence="2 3">
    <name type="scientific">Aegilops tauschii subsp. strangulata</name>
    <name type="common">Goatgrass</name>
    <dbReference type="NCBI Taxonomy" id="200361"/>
    <lineage>
        <taxon>Eukaryota</taxon>
        <taxon>Viridiplantae</taxon>
        <taxon>Streptophyta</taxon>
        <taxon>Embryophyta</taxon>
        <taxon>Tracheophyta</taxon>
        <taxon>Spermatophyta</taxon>
        <taxon>Magnoliopsida</taxon>
        <taxon>Liliopsida</taxon>
        <taxon>Poales</taxon>
        <taxon>Poaceae</taxon>
        <taxon>BOP clade</taxon>
        <taxon>Pooideae</taxon>
        <taxon>Triticodae</taxon>
        <taxon>Triticeae</taxon>
        <taxon>Triticinae</taxon>
        <taxon>Aegilops</taxon>
    </lineage>
</organism>
<accession>A0A453G3K2</accession>
<name>A0A453G3K2_AEGTS</name>
<keyword evidence="1" id="KW-1133">Transmembrane helix</keyword>
<reference evidence="3" key="1">
    <citation type="journal article" date="2014" name="Science">
        <title>Ancient hybridizations among the ancestral genomes of bread wheat.</title>
        <authorList>
            <consortium name="International Wheat Genome Sequencing Consortium,"/>
            <person name="Marcussen T."/>
            <person name="Sandve S.R."/>
            <person name="Heier L."/>
            <person name="Spannagl M."/>
            <person name="Pfeifer M."/>
            <person name="Jakobsen K.S."/>
            <person name="Wulff B.B."/>
            <person name="Steuernagel B."/>
            <person name="Mayer K.F."/>
            <person name="Olsen O.A."/>
        </authorList>
    </citation>
    <scope>NUCLEOTIDE SEQUENCE [LARGE SCALE GENOMIC DNA]</scope>
    <source>
        <strain evidence="3">cv. AL8/78</strain>
    </source>
</reference>